<evidence type="ECO:0000313" key="5">
    <source>
        <dbReference type="Proteomes" id="UP001370490"/>
    </source>
</evidence>
<comment type="similarity">
    <text evidence="1">Belongs to the UDP-glycosyltransferase family.</text>
</comment>
<keyword evidence="5" id="KW-1185">Reference proteome</keyword>
<dbReference type="PANTHER" id="PTHR11926">
    <property type="entry name" value="GLUCOSYL/GLUCURONOSYL TRANSFERASES"/>
    <property type="match status" value="1"/>
</dbReference>
<name>A0AAN8V420_9MAGN</name>
<keyword evidence="3" id="KW-1133">Transmembrane helix</keyword>
<accession>A0AAN8V420</accession>
<comment type="caution">
    <text evidence="4">The sequence shown here is derived from an EMBL/GenBank/DDBJ whole genome shotgun (WGS) entry which is preliminary data.</text>
</comment>
<evidence type="ECO:0000313" key="4">
    <source>
        <dbReference type="EMBL" id="KAK6927145.1"/>
    </source>
</evidence>
<evidence type="ECO:0000256" key="2">
    <source>
        <dbReference type="ARBA" id="ARBA00022679"/>
    </source>
</evidence>
<keyword evidence="2" id="KW-0808">Transferase</keyword>
<proteinExistence type="inferred from homology"/>
<organism evidence="4 5">
    <name type="scientific">Dillenia turbinata</name>
    <dbReference type="NCBI Taxonomy" id="194707"/>
    <lineage>
        <taxon>Eukaryota</taxon>
        <taxon>Viridiplantae</taxon>
        <taxon>Streptophyta</taxon>
        <taxon>Embryophyta</taxon>
        <taxon>Tracheophyta</taxon>
        <taxon>Spermatophyta</taxon>
        <taxon>Magnoliopsida</taxon>
        <taxon>eudicotyledons</taxon>
        <taxon>Gunneridae</taxon>
        <taxon>Pentapetalae</taxon>
        <taxon>Dilleniales</taxon>
        <taxon>Dilleniaceae</taxon>
        <taxon>Dillenia</taxon>
    </lineage>
</organism>
<dbReference type="GO" id="GO:0080043">
    <property type="term" value="F:quercetin 3-O-glucosyltransferase activity"/>
    <property type="evidence" value="ECO:0007669"/>
    <property type="project" value="TreeGrafter"/>
</dbReference>
<reference evidence="4 5" key="1">
    <citation type="submission" date="2023-12" db="EMBL/GenBank/DDBJ databases">
        <title>A high-quality genome assembly for Dillenia turbinata (Dilleniales).</title>
        <authorList>
            <person name="Chanderbali A."/>
        </authorList>
    </citation>
    <scope>NUCLEOTIDE SEQUENCE [LARGE SCALE GENOMIC DNA]</scope>
    <source>
        <strain evidence="4">LSX21</strain>
        <tissue evidence="4">Leaf</tissue>
    </source>
</reference>
<dbReference type="AlphaFoldDB" id="A0AAN8V420"/>
<protein>
    <submittedName>
        <fullName evidence="4">UDP-glucuronosyl/UDP-glucosyltransferase</fullName>
    </submittedName>
</protein>
<dbReference type="GO" id="GO:0080044">
    <property type="term" value="F:quercetin 7-O-glucosyltransferase activity"/>
    <property type="evidence" value="ECO:0007669"/>
    <property type="project" value="TreeGrafter"/>
</dbReference>
<dbReference type="PANTHER" id="PTHR11926:SF1395">
    <property type="entry name" value="GLYCOSYLTRANSFERASE"/>
    <property type="match status" value="1"/>
</dbReference>
<dbReference type="SUPFAM" id="SSF53756">
    <property type="entry name" value="UDP-Glycosyltransferase/glycogen phosphorylase"/>
    <property type="match status" value="1"/>
</dbReference>
<sequence length="460" mass="52576">MDRNAGRRFHVVAIPYPGRGHINPMLNLCRLISFKQPDFLISFVVTEEWLGLIGCESKPCNVHFVTMPNVIPSELHRGKDTTRFIEAVCTKMEDPFDQLLDRLEMPANVIVADNFVSWAVCVGNRRNIPVAFLWPMSAIVFSLFYNFDLFLKNKHLPLTNPERGEERVGYIPGISSIRLADLPTIIYSKDQLKFNRVLEVMARGRRAQYQLFSSMYELEPQVISAQRQEFTFPTYSIGPLVPHSRLQNHFSSNNGSNLYSEWLDSQPDNSVLYVSFGSFLSVSSAQVDEIAAALRAGSVRYFWVARDESTSRLQETCGEMGMVASWCDQLRVLCHPCIGGFLTHCGWNSIQEGIYAGVPFLTFPITMDQVPNSKLVEEDWKIGWRLNRNAWMMRETEYLVKREEIVSFVQRLMDLQSEEGKEMRKRVKQLQGICRLAIEEGGSSETNLDNFVKDISCVPP</sequence>
<dbReference type="Pfam" id="PF00201">
    <property type="entry name" value="UDPGT"/>
    <property type="match status" value="1"/>
</dbReference>
<dbReference type="Gene3D" id="3.40.50.2000">
    <property type="entry name" value="Glycogen Phosphorylase B"/>
    <property type="match status" value="2"/>
</dbReference>
<dbReference type="CDD" id="cd03784">
    <property type="entry name" value="GT1_Gtf-like"/>
    <property type="match status" value="1"/>
</dbReference>
<dbReference type="FunFam" id="3.40.50.2000:FF:000138">
    <property type="entry name" value="Glycosyltransferase"/>
    <property type="match status" value="1"/>
</dbReference>
<keyword evidence="3" id="KW-0812">Transmembrane</keyword>
<dbReference type="EMBL" id="JBAMMX010000015">
    <property type="protein sequence ID" value="KAK6927145.1"/>
    <property type="molecule type" value="Genomic_DNA"/>
</dbReference>
<dbReference type="InterPro" id="IPR002213">
    <property type="entry name" value="UDP_glucos_trans"/>
</dbReference>
<evidence type="ECO:0000256" key="1">
    <source>
        <dbReference type="ARBA" id="ARBA00009995"/>
    </source>
</evidence>
<keyword evidence="3" id="KW-0472">Membrane</keyword>
<evidence type="ECO:0000256" key="3">
    <source>
        <dbReference type="SAM" id="Phobius"/>
    </source>
</evidence>
<feature type="transmembrane region" description="Helical" evidence="3">
    <location>
        <begin position="132"/>
        <end position="151"/>
    </location>
</feature>
<gene>
    <name evidence="4" type="ORF">RJ641_008864</name>
</gene>
<dbReference type="Proteomes" id="UP001370490">
    <property type="component" value="Unassembled WGS sequence"/>
</dbReference>